<sequence>MEYVKKFETPPRTTLKRSIIIFIGNVLGIYLISFFGLGVKISYFDDIAFLVIFISIINALLWPLLTRIFMPFLVFTFGFGSLILNGILLELFAPMFDIEITGLAIILAPLAMAFVTTFLSSLLTIEDDASYYRSVFRDAKKKRKGKVKEYPGLIIVEIDGLAYDVLREALDKDLMPTVKSLIEDKTHTLRKWETDLSSQTGASQAGILHGNNTDITAFRWIEKANNNEMMQCSGVSKVKILEERISDGNGLLVDDGASRSNLFSGDTDNVIFTFSKILNIKKLYNKAWYSVFSNPSNFARILSLFIAEMILEIISQIKHSVMNIKPRIKRGIAYIVVRAATNVFMREINTSTLVGDMLIGDVDVAYSTYLGYDEIAHHSGVRDEDSWFALKGMDKQIRHLVNATKYTPRDYQFVIQSDHGQTNGATFMQRYGESFEDFVKSLLPKDMKMFAKMSSNEDHYAESFIPFTKNNDDRIDEKEMEELGDSEVIVLASGNLAMIYLTQWSHRLTYEEINEFLPELIPGIINNEYIGFIVVKSSEHGNLAIGKNGTYYLDSDKIEGENPLEGFGENIARHIKRNVSFQYTPDILVNSFYDAENDEVCAFEELVGSHGGAGGSQSEPFILYPSDWDIGSDEILGAENIYKILKSNLKNLKEGAADDK</sequence>
<reference evidence="2" key="1">
    <citation type="submission" date="2019-04" db="EMBL/GenBank/DDBJ databases">
        <title>Evolution of Biomass-Degrading Anaerobic Consortia Revealed by Metagenomics.</title>
        <authorList>
            <person name="Peng X."/>
        </authorList>
    </citation>
    <scope>NUCLEOTIDE SEQUENCE</scope>
    <source>
        <strain evidence="2">SIG18</strain>
    </source>
</reference>
<dbReference type="Proteomes" id="UP000783037">
    <property type="component" value="Unassembled WGS sequence"/>
</dbReference>
<dbReference type="Pfam" id="PF01663">
    <property type="entry name" value="Phosphodiest"/>
    <property type="match status" value="1"/>
</dbReference>
<dbReference type="SUPFAM" id="SSF53649">
    <property type="entry name" value="Alkaline phosphatase-like"/>
    <property type="match status" value="1"/>
</dbReference>
<accession>A0A8T3VH79</accession>
<dbReference type="AlphaFoldDB" id="A0A8T3VH79"/>
<keyword evidence="1" id="KW-0472">Membrane</keyword>
<protein>
    <submittedName>
        <fullName evidence="2">Phage holin family protein</fullName>
    </submittedName>
</protein>
<gene>
    <name evidence="2" type="ORF">E7Z79_06200</name>
</gene>
<dbReference type="EMBL" id="SUTK01000025">
    <property type="protein sequence ID" value="MBE6502018.1"/>
    <property type="molecule type" value="Genomic_DNA"/>
</dbReference>
<dbReference type="InterPro" id="IPR002591">
    <property type="entry name" value="Phosphodiest/P_Trfase"/>
</dbReference>
<dbReference type="Gene3D" id="3.40.720.10">
    <property type="entry name" value="Alkaline Phosphatase, subunit A"/>
    <property type="match status" value="1"/>
</dbReference>
<evidence type="ECO:0000256" key="1">
    <source>
        <dbReference type="SAM" id="Phobius"/>
    </source>
</evidence>
<feature type="transmembrane region" description="Helical" evidence="1">
    <location>
        <begin position="72"/>
        <end position="96"/>
    </location>
</feature>
<comment type="caution">
    <text evidence="2">The sequence shown here is derived from an EMBL/GenBank/DDBJ whole genome shotgun (WGS) entry which is preliminary data.</text>
</comment>
<evidence type="ECO:0000313" key="3">
    <source>
        <dbReference type="Proteomes" id="UP000783037"/>
    </source>
</evidence>
<feature type="transmembrane region" description="Helical" evidence="1">
    <location>
        <begin position="20"/>
        <end position="41"/>
    </location>
</feature>
<feature type="transmembrane region" description="Helical" evidence="1">
    <location>
        <begin position="47"/>
        <end position="65"/>
    </location>
</feature>
<name>A0A8T3VH79_9EURY</name>
<dbReference type="InterPro" id="IPR017850">
    <property type="entry name" value="Alkaline_phosphatase_core_sf"/>
</dbReference>
<feature type="transmembrane region" description="Helical" evidence="1">
    <location>
        <begin position="102"/>
        <end position="125"/>
    </location>
</feature>
<dbReference type="RefSeq" id="WP_303739110.1">
    <property type="nucleotide sequence ID" value="NZ_SUTK01000025.1"/>
</dbReference>
<organism evidence="2 3">
    <name type="scientific">Methanobrevibacter thaueri</name>
    <dbReference type="NCBI Taxonomy" id="190975"/>
    <lineage>
        <taxon>Archaea</taxon>
        <taxon>Methanobacteriati</taxon>
        <taxon>Methanobacteriota</taxon>
        <taxon>Methanomada group</taxon>
        <taxon>Methanobacteria</taxon>
        <taxon>Methanobacteriales</taxon>
        <taxon>Methanobacteriaceae</taxon>
        <taxon>Methanobrevibacter</taxon>
    </lineage>
</organism>
<dbReference type="InterPro" id="IPR007165">
    <property type="entry name" value="Phage_holin_4_2"/>
</dbReference>
<keyword evidence="1" id="KW-1133">Transmembrane helix</keyword>
<proteinExistence type="predicted"/>
<evidence type="ECO:0000313" key="2">
    <source>
        <dbReference type="EMBL" id="MBE6502018.1"/>
    </source>
</evidence>
<keyword evidence="1" id="KW-0812">Transmembrane</keyword>
<dbReference type="Pfam" id="PF04020">
    <property type="entry name" value="Phage_holin_4_2"/>
    <property type="match status" value="1"/>
</dbReference>